<dbReference type="PANTHER" id="PTHR24361:SF678">
    <property type="entry name" value="SPORULATION-SPECIFIC PROTEIN 1"/>
    <property type="match status" value="1"/>
</dbReference>
<dbReference type="RefSeq" id="WP_050431219.1">
    <property type="nucleotide sequence ID" value="NZ_CP012159.1"/>
</dbReference>
<name>A0A0K1EE04_CHOCO</name>
<dbReference type="PROSITE" id="PS50011">
    <property type="entry name" value="PROTEIN_KINASE_DOM"/>
    <property type="match status" value="1"/>
</dbReference>
<evidence type="ECO:0000259" key="2">
    <source>
        <dbReference type="PROSITE" id="PS50011"/>
    </source>
</evidence>
<reference evidence="3 4" key="1">
    <citation type="submission" date="2015-07" db="EMBL/GenBank/DDBJ databases">
        <title>Genome analysis of myxobacterium Chondromyces crocatus Cm c5 reveals a high potential for natural compound synthesis and the genetic basis for the loss of fruiting body formation.</title>
        <authorList>
            <person name="Zaburannyi N."/>
            <person name="Bunk B."/>
            <person name="Maier J."/>
            <person name="Overmann J."/>
            <person name="Mueller R."/>
        </authorList>
    </citation>
    <scope>NUCLEOTIDE SEQUENCE [LARGE SCALE GENOMIC DNA]</scope>
    <source>
        <strain evidence="3 4">Cm c5</strain>
    </source>
</reference>
<proteinExistence type="predicted"/>
<dbReference type="InterPro" id="IPR000719">
    <property type="entry name" value="Prot_kinase_dom"/>
</dbReference>
<evidence type="ECO:0000313" key="4">
    <source>
        <dbReference type="Proteomes" id="UP000067626"/>
    </source>
</evidence>
<organism evidence="3 4">
    <name type="scientific">Chondromyces crocatus</name>
    <dbReference type="NCBI Taxonomy" id="52"/>
    <lineage>
        <taxon>Bacteria</taxon>
        <taxon>Pseudomonadati</taxon>
        <taxon>Myxococcota</taxon>
        <taxon>Polyangia</taxon>
        <taxon>Polyangiales</taxon>
        <taxon>Polyangiaceae</taxon>
        <taxon>Chondromyces</taxon>
    </lineage>
</organism>
<dbReference type="PANTHER" id="PTHR24361">
    <property type="entry name" value="MITOGEN-ACTIVATED KINASE KINASE KINASE"/>
    <property type="match status" value="1"/>
</dbReference>
<dbReference type="SUPFAM" id="SSF56112">
    <property type="entry name" value="Protein kinase-like (PK-like)"/>
    <property type="match status" value="1"/>
</dbReference>
<keyword evidence="1" id="KW-0547">Nucleotide-binding</keyword>
<dbReference type="GO" id="GO:0005524">
    <property type="term" value="F:ATP binding"/>
    <property type="evidence" value="ECO:0007669"/>
    <property type="project" value="UniProtKB-UniRule"/>
</dbReference>
<dbReference type="Gene3D" id="1.10.510.10">
    <property type="entry name" value="Transferase(Phosphotransferase) domain 1"/>
    <property type="match status" value="1"/>
</dbReference>
<dbReference type="Pfam" id="PF00069">
    <property type="entry name" value="Pkinase"/>
    <property type="match status" value="1"/>
</dbReference>
<keyword evidence="4" id="KW-1185">Reference proteome</keyword>
<dbReference type="CDD" id="cd14014">
    <property type="entry name" value="STKc_PknB_like"/>
    <property type="match status" value="1"/>
</dbReference>
<evidence type="ECO:0000313" key="3">
    <source>
        <dbReference type="EMBL" id="AKT39074.1"/>
    </source>
</evidence>
<keyword evidence="3" id="KW-0418">Kinase</keyword>
<dbReference type="STRING" id="52.CMC5_032210"/>
<accession>A0A0K1EE04</accession>
<feature type="binding site" evidence="1">
    <location>
        <position position="55"/>
    </location>
    <ligand>
        <name>ATP</name>
        <dbReference type="ChEBI" id="CHEBI:30616"/>
    </ligand>
</feature>
<dbReference type="EC" id="2.7.11.1" evidence="3"/>
<evidence type="ECO:0000256" key="1">
    <source>
        <dbReference type="PROSITE-ProRule" id="PRU10141"/>
    </source>
</evidence>
<dbReference type="InterPro" id="IPR053235">
    <property type="entry name" value="Ser_Thr_kinase"/>
</dbReference>
<gene>
    <name evidence="3" type="ORF">CMC5_032210</name>
</gene>
<dbReference type="KEGG" id="ccro:CMC5_032210"/>
<dbReference type="Proteomes" id="UP000067626">
    <property type="component" value="Chromosome"/>
</dbReference>
<sequence length="285" mass="32450">MSWSTTGSFLIPFPIPGAKLTSTRGTYVVGQLIGDGQYGSVYECIGPFDQPYALKMLRPANKPYHVVKEEWAREMHRLDSFRHPNIVYIHDAFEENYLFYLALERCDTSLRALLGSALQPPLLVELSRQLLMTLQYLHDNGLVHADLHAGNVLISQLDRAPIVKLTDFGVAQQLDANRRWYRPQVANPKILVPELVTAGYTTAQSDLYQLGLLMFQMHTGQSAIDVNVPYEEIARQIAEGTPRQKAEALGTGFGNIIAKLLRRRDTYRYLSAREAWDDMRQLRWL</sequence>
<dbReference type="OrthoDB" id="5495929at2"/>
<dbReference type="InterPro" id="IPR017441">
    <property type="entry name" value="Protein_kinase_ATP_BS"/>
</dbReference>
<keyword evidence="3" id="KW-0808">Transferase</keyword>
<dbReference type="GO" id="GO:0004674">
    <property type="term" value="F:protein serine/threonine kinase activity"/>
    <property type="evidence" value="ECO:0007669"/>
    <property type="project" value="UniProtKB-EC"/>
</dbReference>
<feature type="domain" description="Protein kinase" evidence="2">
    <location>
        <begin position="27"/>
        <end position="285"/>
    </location>
</feature>
<dbReference type="AlphaFoldDB" id="A0A0K1EE04"/>
<protein>
    <submittedName>
        <fullName evidence="3">Protein kinase</fullName>
        <ecNumber evidence="3">2.7.11.1</ecNumber>
    </submittedName>
</protein>
<dbReference type="EMBL" id="CP012159">
    <property type="protein sequence ID" value="AKT39074.1"/>
    <property type="molecule type" value="Genomic_DNA"/>
</dbReference>
<dbReference type="GO" id="GO:0005737">
    <property type="term" value="C:cytoplasm"/>
    <property type="evidence" value="ECO:0007669"/>
    <property type="project" value="TreeGrafter"/>
</dbReference>
<dbReference type="InterPro" id="IPR011009">
    <property type="entry name" value="Kinase-like_dom_sf"/>
</dbReference>
<keyword evidence="1" id="KW-0067">ATP-binding</keyword>
<dbReference type="PROSITE" id="PS00107">
    <property type="entry name" value="PROTEIN_KINASE_ATP"/>
    <property type="match status" value="1"/>
</dbReference>